<dbReference type="AlphaFoldDB" id="A0A8H3L2K6"/>
<reference evidence="6" key="1">
    <citation type="submission" date="2019-10" db="EMBL/GenBank/DDBJ databases">
        <title>Conservation and host-specific expression of non-tandemly repeated heterogenous ribosome RNA gene in arbuscular mycorrhizal fungi.</title>
        <authorList>
            <person name="Maeda T."/>
            <person name="Kobayashi Y."/>
            <person name="Nakagawa T."/>
            <person name="Ezawa T."/>
            <person name="Yamaguchi K."/>
            <person name="Bino T."/>
            <person name="Nishimoto Y."/>
            <person name="Shigenobu S."/>
            <person name="Kawaguchi M."/>
        </authorList>
    </citation>
    <scope>NUCLEOTIDE SEQUENCE</scope>
    <source>
        <strain evidence="6">HR1</strain>
    </source>
</reference>
<feature type="domain" description="TFIIS N-terminal" evidence="5">
    <location>
        <begin position="201"/>
        <end position="278"/>
    </location>
</feature>
<dbReference type="OrthoDB" id="21124at2759"/>
<evidence type="ECO:0000313" key="7">
    <source>
        <dbReference type="Proteomes" id="UP000615446"/>
    </source>
</evidence>
<dbReference type="Proteomes" id="UP000615446">
    <property type="component" value="Unassembled WGS sequence"/>
</dbReference>
<name>A0A8H3L2K6_9GLOM</name>
<feature type="compositionally biased region" description="Basic residues" evidence="4">
    <location>
        <begin position="41"/>
        <end position="51"/>
    </location>
</feature>
<comment type="similarity">
    <text evidence="2">Belongs to the IWS1 family.</text>
</comment>
<feature type="compositionally biased region" description="Acidic residues" evidence="4">
    <location>
        <begin position="9"/>
        <end position="35"/>
    </location>
</feature>
<accession>A0A8H3L2K6</accession>
<feature type="compositionally biased region" description="Basic residues" evidence="4">
    <location>
        <begin position="70"/>
        <end position="86"/>
    </location>
</feature>
<dbReference type="GO" id="GO:0005634">
    <property type="term" value="C:nucleus"/>
    <property type="evidence" value="ECO:0007669"/>
    <property type="project" value="UniProtKB-SubCell"/>
</dbReference>
<dbReference type="PROSITE" id="PS51319">
    <property type="entry name" value="TFIIS_N"/>
    <property type="match status" value="1"/>
</dbReference>
<dbReference type="SUPFAM" id="SSF47676">
    <property type="entry name" value="Conserved domain common to transcription factors TFIIS, elongin A, CRSP70"/>
    <property type="match status" value="1"/>
</dbReference>
<dbReference type="GO" id="GO:0016973">
    <property type="term" value="P:poly(A)+ mRNA export from nucleus"/>
    <property type="evidence" value="ECO:0007669"/>
    <property type="project" value="TreeGrafter"/>
</dbReference>
<dbReference type="InterPro" id="IPR051037">
    <property type="entry name" value="RNAPII_TF_IWS1"/>
</dbReference>
<organism evidence="6 7">
    <name type="scientific">Rhizophagus clarus</name>
    <dbReference type="NCBI Taxonomy" id="94130"/>
    <lineage>
        <taxon>Eukaryota</taxon>
        <taxon>Fungi</taxon>
        <taxon>Fungi incertae sedis</taxon>
        <taxon>Mucoromycota</taxon>
        <taxon>Glomeromycotina</taxon>
        <taxon>Glomeromycetes</taxon>
        <taxon>Glomerales</taxon>
        <taxon>Glomeraceae</taxon>
        <taxon>Rhizophagus</taxon>
    </lineage>
</organism>
<evidence type="ECO:0000259" key="5">
    <source>
        <dbReference type="PROSITE" id="PS51319"/>
    </source>
</evidence>
<comment type="subcellular location">
    <subcellularLocation>
        <location evidence="3">Nucleus</location>
    </subcellularLocation>
</comment>
<comment type="caution">
    <text evidence="6">The sequence shown here is derived from an EMBL/GenBank/DDBJ whole genome shotgun (WGS) entry which is preliminary data.</text>
</comment>
<sequence length="346" mass="40152">MDKEKELEEIFGNDADELSDALEEFSDFENASSEDDEKKPPAKLKQKRSPLRHTPERDRDDDEYVPAVSNKRRRKTNESRKRRKRHERVENAGDLDDDESGNVEPSLAPLMASKAFVDRDFDEILPKRKGRSKKNDDELDKMYDGQAAKVYQRMMEAGEKDITQNARGVHSSEKNQILSWVMDKLEKAYLREFLLEHHILDAIKLWLEPLPDRSLPSHNIQEDLLKSLNDFNITTDHLLSSKVGRIVYFYTKSPRININIQRQAQQLVDKWAGPINGESSNYREKIMRMVHDANSGAPLPVAGTFDTIPTIRSGKRDDPYKNIKKTMARLKPTNEYIPYIPKHIFF</sequence>
<keyword evidence="3" id="KW-0539">Nucleus</keyword>
<dbReference type="InterPro" id="IPR017923">
    <property type="entry name" value="TFIIS_N"/>
</dbReference>
<dbReference type="GO" id="GO:0003746">
    <property type="term" value="F:translation elongation factor activity"/>
    <property type="evidence" value="ECO:0007669"/>
    <property type="project" value="UniProtKB-KW"/>
</dbReference>
<keyword evidence="6" id="KW-0251">Elongation factor</keyword>
<proteinExistence type="inferred from homology"/>
<dbReference type="PANTHER" id="PTHR46010">
    <property type="entry name" value="PROTEIN IWS1 HOMOLOG"/>
    <property type="match status" value="1"/>
</dbReference>
<dbReference type="Pfam" id="PF08711">
    <property type="entry name" value="Med26"/>
    <property type="match status" value="1"/>
</dbReference>
<evidence type="ECO:0000256" key="2">
    <source>
        <dbReference type="ARBA" id="ARBA00037992"/>
    </source>
</evidence>
<evidence type="ECO:0000256" key="1">
    <source>
        <dbReference type="ARBA" id="ARBA00037349"/>
    </source>
</evidence>
<comment type="function">
    <text evidence="1">Transcription factor involved in RNA polymerase II transcription regulation. May function in both SPT15/TBP post-recruitment and recruitment steps of transcription.</text>
</comment>
<dbReference type="InterPro" id="IPR035441">
    <property type="entry name" value="TFIIS/LEDGF_dom_sf"/>
</dbReference>
<gene>
    <name evidence="6" type="ORF">RCL2_000676600</name>
</gene>
<dbReference type="Gene3D" id="1.20.930.10">
    <property type="entry name" value="Conserved domain common to transcription factors TFIIS, elongin A, CRSP70"/>
    <property type="match status" value="1"/>
</dbReference>
<feature type="region of interest" description="Disordered" evidence="4">
    <location>
        <begin position="1"/>
        <end position="105"/>
    </location>
</feature>
<evidence type="ECO:0000313" key="6">
    <source>
        <dbReference type="EMBL" id="GES79464.1"/>
    </source>
</evidence>
<dbReference type="EMBL" id="BLAL01000044">
    <property type="protein sequence ID" value="GES79464.1"/>
    <property type="molecule type" value="Genomic_DNA"/>
</dbReference>
<evidence type="ECO:0000256" key="3">
    <source>
        <dbReference type="PROSITE-ProRule" id="PRU00649"/>
    </source>
</evidence>
<keyword evidence="6" id="KW-0648">Protein biosynthesis</keyword>
<dbReference type="PANTHER" id="PTHR46010:SF1">
    <property type="entry name" value="PROTEIN IWS1 HOMOLOG"/>
    <property type="match status" value="1"/>
</dbReference>
<protein>
    <submittedName>
        <fullName evidence="6">Transcription elongation factor complex subunit Iws1</fullName>
    </submittedName>
</protein>
<evidence type="ECO:0000256" key="4">
    <source>
        <dbReference type="SAM" id="MobiDB-lite"/>
    </source>
</evidence>